<protein>
    <submittedName>
        <fullName evidence="1">Uncharacterized protein</fullName>
    </submittedName>
</protein>
<dbReference type="Proteomes" id="UP001056120">
    <property type="component" value="Linkage Group LG18"/>
</dbReference>
<accession>A0ACB9E7V2</accession>
<sequence>MDQVISQLSATHIELHKARDLIEETVWEIQRMASSSDLSADESGYVTPKPPCPRAAYVTGPDPTRTIDLNIPDHPHELVLGKCPMWLPAKSSGTKSDDRSPSATQKDLKSNSTSPHCETPQVVTPRESTKEYVQLYGYFDWKDEVNESLGWLTSQGTNMKARLDFHTDLATDMSGHMNELGQDIMQNQERTTNAMRDARIARIQSRVAVAVALVVSIASMIIKLYR</sequence>
<reference evidence="1 2" key="2">
    <citation type="journal article" date="2022" name="Mol. Ecol. Resour.">
        <title>The genomes of chicory, endive, great burdock and yacon provide insights into Asteraceae paleo-polyploidization history and plant inulin production.</title>
        <authorList>
            <person name="Fan W."/>
            <person name="Wang S."/>
            <person name="Wang H."/>
            <person name="Wang A."/>
            <person name="Jiang F."/>
            <person name="Liu H."/>
            <person name="Zhao H."/>
            <person name="Xu D."/>
            <person name="Zhang Y."/>
        </authorList>
    </citation>
    <scope>NUCLEOTIDE SEQUENCE [LARGE SCALE GENOMIC DNA]</scope>
    <source>
        <strain evidence="2">cv. Yunnan</strain>
        <tissue evidence="1">Leaves</tissue>
    </source>
</reference>
<keyword evidence="2" id="KW-1185">Reference proteome</keyword>
<reference evidence="2" key="1">
    <citation type="journal article" date="2022" name="Mol. Ecol. Resour.">
        <title>The genomes of chicory, endive, great burdock and yacon provide insights into Asteraceae palaeo-polyploidization history and plant inulin production.</title>
        <authorList>
            <person name="Fan W."/>
            <person name="Wang S."/>
            <person name="Wang H."/>
            <person name="Wang A."/>
            <person name="Jiang F."/>
            <person name="Liu H."/>
            <person name="Zhao H."/>
            <person name="Xu D."/>
            <person name="Zhang Y."/>
        </authorList>
    </citation>
    <scope>NUCLEOTIDE SEQUENCE [LARGE SCALE GENOMIC DNA]</scope>
    <source>
        <strain evidence="2">cv. Yunnan</strain>
    </source>
</reference>
<evidence type="ECO:0000313" key="1">
    <source>
        <dbReference type="EMBL" id="KAI3754745.1"/>
    </source>
</evidence>
<comment type="caution">
    <text evidence="1">The sequence shown here is derived from an EMBL/GenBank/DDBJ whole genome shotgun (WGS) entry which is preliminary data.</text>
</comment>
<evidence type="ECO:0000313" key="2">
    <source>
        <dbReference type="Proteomes" id="UP001056120"/>
    </source>
</evidence>
<name>A0ACB9E7V2_9ASTR</name>
<proteinExistence type="predicted"/>
<gene>
    <name evidence="1" type="ORF">L1987_54535</name>
</gene>
<dbReference type="EMBL" id="CM042035">
    <property type="protein sequence ID" value="KAI3754745.1"/>
    <property type="molecule type" value="Genomic_DNA"/>
</dbReference>
<organism evidence="1 2">
    <name type="scientific">Smallanthus sonchifolius</name>
    <dbReference type="NCBI Taxonomy" id="185202"/>
    <lineage>
        <taxon>Eukaryota</taxon>
        <taxon>Viridiplantae</taxon>
        <taxon>Streptophyta</taxon>
        <taxon>Embryophyta</taxon>
        <taxon>Tracheophyta</taxon>
        <taxon>Spermatophyta</taxon>
        <taxon>Magnoliopsida</taxon>
        <taxon>eudicotyledons</taxon>
        <taxon>Gunneridae</taxon>
        <taxon>Pentapetalae</taxon>
        <taxon>asterids</taxon>
        <taxon>campanulids</taxon>
        <taxon>Asterales</taxon>
        <taxon>Asteraceae</taxon>
        <taxon>Asteroideae</taxon>
        <taxon>Heliantheae alliance</taxon>
        <taxon>Millerieae</taxon>
        <taxon>Smallanthus</taxon>
    </lineage>
</organism>